<dbReference type="FunFam" id="3.30.160.60:FF:002349">
    <property type="entry name" value="Zinc finger and BTB domain-containing 40"/>
    <property type="match status" value="1"/>
</dbReference>
<reference evidence="9" key="1">
    <citation type="submission" date="2014-11" db="EMBL/GenBank/DDBJ databases">
        <authorList>
            <person name="Amaro Gonzalez C."/>
        </authorList>
    </citation>
    <scope>NUCLEOTIDE SEQUENCE</scope>
</reference>
<evidence type="ECO:0000256" key="3">
    <source>
        <dbReference type="ARBA" id="ARBA00022771"/>
    </source>
</evidence>
<dbReference type="InterPro" id="IPR036236">
    <property type="entry name" value="Znf_C2H2_sf"/>
</dbReference>
<accession>A0A0E9PSB0</accession>
<keyword evidence="5" id="KW-0805">Transcription regulation</keyword>
<protein>
    <recommendedName>
        <fullName evidence="8">C2H2-type domain-containing protein</fullName>
    </recommendedName>
</protein>
<keyword evidence="1" id="KW-0479">Metal-binding</keyword>
<dbReference type="GO" id="GO:0008270">
    <property type="term" value="F:zinc ion binding"/>
    <property type="evidence" value="ECO:0007669"/>
    <property type="project" value="UniProtKB-KW"/>
</dbReference>
<evidence type="ECO:0000256" key="7">
    <source>
        <dbReference type="PROSITE-ProRule" id="PRU00042"/>
    </source>
</evidence>
<proteinExistence type="predicted"/>
<evidence type="ECO:0000256" key="2">
    <source>
        <dbReference type="ARBA" id="ARBA00022737"/>
    </source>
</evidence>
<name>A0A0E9PSB0_ANGAN</name>
<dbReference type="AlphaFoldDB" id="A0A0E9PSB0"/>
<evidence type="ECO:0000256" key="4">
    <source>
        <dbReference type="ARBA" id="ARBA00022833"/>
    </source>
</evidence>
<dbReference type="Gene3D" id="3.30.160.60">
    <property type="entry name" value="Classic Zinc Finger"/>
    <property type="match status" value="1"/>
</dbReference>
<feature type="domain" description="C2H2-type" evidence="8">
    <location>
        <begin position="10"/>
        <end position="37"/>
    </location>
</feature>
<evidence type="ECO:0000259" key="8">
    <source>
        <dbReference type="PROSITE" id="PS50157"/>
    </source>
</evidence>
<dbReference type="EMBL" id="GBXM01101607">
    <property type="protein sequence ID" value="JAH06970.1"/>
    <property type="molecule type" value="Transcribed_RNA"/>
</dbReference>
<keyword evidence="6" id="KW-0804">Transcription</keyword>
<dbReference type="Pfam" id="PF22995">
    <property type="entry name" value="C2CH-3rd_BIRD-IDD"/>
    <property type="match status" value="1"/>
</dbReference>
<dbReference type="InterPro" id="IPR013087">
    <property type="entry name" value="Znf_C2H2_type"/>
</dbReference>
<evidence type="ECO:0000256" key="1">
    <source>
        <dbReference type="ARBA" id="ARBA00022723"/>
    </source>
</evidence>
<evidence type="ECO:0000256" key="5">
    <source>
        <dbReference type="ARBA" id="ARBA00023015"/>
    </source>
</evidence>
<evidence type="ECO:0000256" key="6">
    <source>
        <dbReference type="ARBA" id="ARBA00023163"/>
    </source>
</evidence>
<keyword evidence="4" id="KW-0862">Zinc</keyword>
<dbReference type="SUPFAM" id="SSF57667">
    <property type="entry name" value="beta-beta-alpha zinc fingers"/>
    <property type="match status" value="1"/>
</dbReference>
<dbReference type="InterPro" id="IPR055187">
    <property type="entry name" value="C2CH-3rd_BIRD-IDD"/>
</dbReference>
<reference evidence="9" key="2">
    <citation type="journal article" date="2015" name="Fish Shellfish Immunol.">
        <title>Early steps in the European eel (Anguilla anguilla)-Vibrio vulnificus interaction in the gills: Role of the RtxA13 toxin.</title>
        <authorList>
            <person name="Callol A."/>
            <person name="Pajuelo D."/>
            <person name="Ebbesson L."/>
            <person name="Teles M."/>
            <person name="MacKenzie S."/>
            <person name="Amaro C."/>
        </authorList>
    </citation>
    <scope>NUCLEOTIDE SEQUENCE</scope>
</reference>
<keyword evidence="3 7" id="KW-0863">Zinc-finger</keyword>
<keyword evidence="2" id="KW-0677">Repeat</keyword>
<dbReference type="PROSITE" id="PS50157">
    <property type="entry name" value="ZINC_FINGER_C2H2_2"/>
    <property type="match status" value="1"/>
</dbReference>
<organism evidence="9">
    <name type="scientific">Anguilla anguilla</name>
    <name type="common">European freshwater eel</name>
    <name type="synonym">Muraena anguilla</name>
    <dbReference type="NCBI Taxonomy" id="7936"/>
    <lineage>
        <taxon>Eukaryota</taxon>
        <taxon>Metazoa</taxon>
        <taxon>Chordata</taxon>
        <taxon>Craniata</taxon>
        <taxon>Vertebrata</taxon>
        <taxon>Euteleostomi</taxon>
        <taxon>Actinopterygii</taxon>
        <taxon>Neopterygii</taxon>
        <taxon>Teleostei</taxon>
        <taxon>Anguilliformes</taxon>
        <taxon>Anguillidae</taxon>
        <taxon>Anguilla</taxon>
    </lineage>
</organism>
<evidence type="ECO:0000313" key="9">
    <source>
        <dbReference type="EMBL" id="JAH06970.1"/>
    </source>
</evidence>
<sequence>MRVHTGERPFMCKNCPKTFMRKSDLKTHSKIALWSEPFHMLLLCQVLHI</sequence>